<evidence type="ECO:0000313" key="8">
    <source>
        <dbReference type="EMBL" id="CAH0109352.1"/>
    </source>
</evidence>
<dbReference type="GO" id="GO:0005634">
    <property type="term" value="C:nucleus"/>
    <property type="evidence" value="ECO:0007669"/>
    <property type="project" value="UniProtKB-SubCell"/>
</dbReference>
<dbReference type="EMBL" id="CAKKLH010000292">
    <property type="protein sequence ID" value="CAH0109352.1"/>
    <property type="molecule type" value="Genomic_DNA"/>
</dbReference>
<dbReference type="PANTHER" id="PTHR12765">
    <property type="entry name" value="RED PROTEIN IK FACTOR CYTOKINE IK"/>
    <property type="match status" value="1"/>
</dbReference>
<feature type="region of interest" description="Disordered" evidence="5">
    <location>
        <begin position="395"/>
        <end position="423"/>
    </location>
</feature>
<feature type="region of interest" description="Disordered" evidence="5">
    <location>
        <begin position="525"/>
        <end position="548"/>
    </location>
</feature>
<evidence type="ECO:0000313" key="9">
    <source>
        <dbReference type="Proteomes" id="UP000789390"/>
    </source>
</evidence>
<comment type="similarity">
    <text evidence="2">Belongs to the RED family.</text>
</comment>
<feature type="compositionally biased region" description="Basic and acidic residues" evidence="5">
    <location>
        <begin position="62"/>
        <end position="74"/>
    </location>
</feature>
<feature type="region of interest" description="Disordered" evidence="5">
    <location>
        <begin position="445"/>
        <end position="464"/>
    </location>
</feature>
<protein>
    <recommendedName>
        <fullName evidence="10">Protein Red</fullName>
    </recommendedName>
</protein>
<evidence type="ECO:0000259" key="6">
    <source>
        <dbReference type="Pfam" id="PF07807"/>
    </source>
</evidence>
<keyword evidence="3" id="KW-0677">Repeat</keyword>
<feature type="region of interest" description="Disordered" evidence="5">
    <location>
        <begin position="172"/>
        <end position="201"/>
    </location>
</feature>
<evidence type="ECO:0008006" key="10">
    <source>
        <dbReference type="Google" id="ProtNLM"/>
    </source>
</evidence>
<feature type="domain" description="Protein RED C-terminal" evidence="6">
    <location>
        <begin position="427"/>
        <end position="540"/>
    </location>
</feature>
<feature type="compositionally biased region" description="Low complexity" evidence="5">
    <location>
        <begin position="39"/>
        <end position="48"/>
    </location>
</feature>
<feature type="compositionally biased region" description="Basic and acidic residues" evidence="5">
    <location>
        <begin position="185"/>
        <end position="201"/>
    </location>
</feature>
<feature type="compositionally biased region" description="Basic and acidic residues" evidence="5">
    <location>
        <begin position="539"/>
        <end position="548"/>
    </location>
</feature>
<dbReference type="InterPro" id="IPR012492">
    <property type="entry name" value="RED_C"/>
</dbReference>
<organism evidence="8 9">
    <name type="scientific">Daphnia galeata</name>
    <dbReference type="NCBI Taxonomy" id="27404"/>
    <lineage>
        <taxon>Eukaryota</taxon>
        <taxon>Metazoa</taxon>
        <taxon>Ecdysozoa</taxon>
        <taxon>Arthropoda</taxon>
        <taxon>Crustacea</taxon>
        <taxon>Branchiopoda</taxon>
        <taxon>Diplostraca</taxon>
        <taxon>Cladocera</taxon>
        <taxon>Anomopoda</taxon>
        <taxon>Daphniidae</taxon>
        <taxon>Daphnia</taxon>
    </lineage>
</organism>
<comment type="subcellular location">
    <subcellularLocation>
        <location evidence="1">Nucleus</location>
    </subcellularLocation>
</comment>
<dbReference type="AlphaFoldDB" id="A0A8J2RVL1"/>
<dbReference type="InterPro" id="IPR039896">
    <property type="entry name" value="Red-like"/>
</dbReference>
<keyword evidence="9" id="KW-1185">Reference proteome</keyword>
<evidence type="ECO:0000256" key="2">
    <source>
        <dbReference type="ARBA" id="ARBA00006660"/>
    </source>
</evidence>
<reference evidence="8" key="1">
    <citation type="submission" date="2021-11" db="EMBL/GenBank/DDBJ databases">
        <authorList>
            <person name="Schell T."/>
        </authorList>
    </citation>
    <scope>NUCLEOTIDE SEQUENCE</scope>
    <source>
        <strain evidence="8">M5</strain>
    </source>
</reference>
<accession>A0A8J2RVL1</accession>
<evidence type="ECO:0000256" key="3">
    <source>
        <dbReference type="ARBA" id="ARBA00022737"/>
    </source>
</evidence>
<feature type="region of interest" description="Disordered" evidence="5">
    <location>
        <begin position="338"/>
        <end position="379"/>
    </location>
</feature>
<evidence type="ECO:0000256" key="5">
    <source>
        <dbReference type="SAM" id="MobiDB-lite"/>
    </source>
</evidence>
<dbReference type="Pfam" id="PF07808">
    <property type="entry name" value="RED_N"/>
    <property type="match status" value="1"/>
</dbReference>
<dbReference type="InterPro" id="IPR012916">
    <property type="entry name" value="RED_N"/>
</dbReference>
<dbReference type="OrthoDB" id="3366823at2759"/>
<feature type="compositionally biased region" description="Basic and acidic residues" evidence="5">
    <location>
        <begin position="401"/>
        <end position="417"/>
    </location>
</feature>
<comment type="caution">
    <text evidence="8">The sequence shown here is derived from an EMBL/GenBank/DDBJ whole genome shotgun (WGS) entry which is preliminary data.</text>
</comment>
<dbReference type="Proteomes" id="UP000789390">
    <property type="component" value="Unassembled WGS sequence"/>
</dbReference>
<evidence type="ECO:0000256" key="4">
    <source>
        <dbReference type="ARBA" id="ARBA00023242"/>
    </source>
</evidence>
<evidence type="ECO:0000256" key="1">
    <source>
        <dbReference type="ARBA" id="ARBA00004123"/>
    </source>
</evidence>
<feature type="domain" description="RED-like N-terminal" evidence="7">
    <location>
        <begin position="70"/>
        <end position="301"/>
    </location>
</feature>
<sequence>MPDRDGQDFGPGEASSRLTNDDFRKLMMTPRAGFGSGSSGSSSNLGMGSVRGESSVCKTSHGKSDQKRAKKSEYLKEKKEEEEILAELAKKYRDRAKERRDGGEASGPDALATLGAYRAVAPDIKSTMDAAERRKQMIQESKFLGGDMEHTHLVKGLDYALLQKVRSEIEQFEEEDDEQLEQAVEGEKKEGEKEAEKKKEGDDEIQFKTIIGKNIFRAVFRSKPPERNEHFLPGRMAYLIELEDENAESDIPTTVLRSKADCPGLESLATLSTNDIVINKLTQILSYLRQGKIGKKLKKTKENKDMPPPQIIPGLKVNKSTIVEDTIYSNIGTYVAPTKEKSASSSSRDRDRRSDKRDYFDDKSRKDKDGDADRDKSKDALKSAAVLEAERTLGALLKPGAADKRDGGSSKKADKMLSKLSAEPEGYAECYPGFEEMNDALEDSDDEADYSKMDLGNKKGPVGRWDFDTAEEYGDYMNKKEALPKAAYQYGIKMADGRKTRNKAVVKTDKTEKAELDREWQKIQSILHKRKGGPSGESQKPEKSVRRN</sequence>
<keyword evidence="4" id="KW-0539">Nucleus</keyword>
<name>A0A8J2RVL1_9CRUS</name>
<feature type="region of interest" description="Disordered" evidence="5">
    <location>
        <begin position="1"/>
        <end position="74"/>
    </location>
</feature>
<gene>
    <name evidence="8" type="ORF">DGAL_LOCUS12826</name>
</gene>
<proteinExistence type="inferred from homology"/>
<evidence type="ECO:0000259" key="7">
    <source>
        <dbReference type="Pfam" id="PF07808"/>
    </source>
</evidence>
<dbReference type="Pfam" id="PF07807">
    <property type="entry name" value="RED_C"/>
    <property type="match status" value="1"/>
</dbReference>